<dbReference type="AlphaFoldDB" id="A0A963Z438"/>
<dbReference type="InterPro" id="IPR042186">
    <property type="entry name" value="FimD_plug_dom"/>
</dbReference>
<proteinExistence type="predicted"/>
<comment type="caution">
    <text evidence="1">The sequence shown here is derived from an EMBL/GenBank/DDBJ whole genome shotgun (WGS) entry which is preliminary data.</text>
</comment>
<dbReference type="InterPro" id="IPR000015">
    <property type="entry name" value="Fimb_usher"/>
</dbReference>
<gene>
    <name evidence="1" type="ORF">ACELLULO517_15025</name>
</gene>
<dbReference type="PANTHER" id="PTHR30451:SF5">
    <property type="entry name" value="SLR0019 PROTEIN"/>
    <property type="match status" value="1"/>
</dbReference>
<dbReference type="RefSeq" id="WP_227308234.1">
    <property type="nucleotide sequence ID" value="NZ_JAESVA010000005.1"/>
</dbReference>
<keyword evidence="2" id="KW-1185">Reference proteome</keyword>
<reference evidence="1 2" key="1">
    <citation type="journal article" date="2021" name="Microorganisms">
        <title>Acidisoma silvae sp. nov. and Acidisomacellulosilytica sp. nov., Two Acidophilic Bacteria Isolated from Decaying Wood, Hydrolyzing Cellulose and Producing Poly-3-hydroxybutyrate.</title>
        <authorList>
            <person name="Mieszkin S."/>
            <person name="Pouder E."/>
            <person name="Uroz S."/>
            <person name="Simon-Colin C."/>
            <person name="Alain K."/>
        </authorList>
    </citation>
    <scope>NUCLEOTIDE SEQUENCE [LARGE SCALE GENOMIC DNA]</scope>
    <source>
        <strain evidence="1 2">HW T5.17</strain>
    </source>
</reference>
<sequence>MEKLGISGQVGVAAGAGYRLIPASGPVSAVIDNATQTIVFTLPAKYILPSITNLSGNSPIQAPATAATGAYFNYNLGVTTPFSGSNGESNASLLGTINGVLFSPWGMLISQTGLQLPSVPGSDQPAVARLSTTYEYDDVQAPRAIRLGDVITTPPGWARGNLMGGFQIASDYSVLQPSTVIFPTPQIGSNLSLPSAVSLLVNSAQAYNGNLNAGPFALVGIPVLSGLNSITVQTRSPSGQVSSQTLPFYVSATMLKAGLTTYAGTVGYLRQNYGTLQDGYSIPATDDTISHGISNDYTGTLHLEASPSLALFGATLETSGFFGDVSVSAAGSAHQGALGTLASVNYTRSGNKLSLSAGATLASPGYYDLAAENGAPFPRLNWYLSAGLSLPYHLGNLNAAYTAQVATPTAETPNEYSYYGLQQSVPDGDSQFLVISYSKIFWDDWSLNVSAFAGQSESQSETTRSNGIDISLSFPLGGTPRGGLSLGAGSSQGPQYGQSFSDLPRTQYGYGVQLQNQIGNYGSSYALFQANTHLSNVSVTLARFDDQESAQLLANGSIAMLDGIHFSSPTRSAFALVDVGYPDIPVSLFNQPIGKTDASGKVFVPGLTSNYPNLISLDPKDLPLSANFKTNSIAVVPPLYGGVVAHFPSKPITDVMIRITEPDGSFPAPGSLIYLKGSDSPNTVIGYDGEALIVNAPKHLEGYVLTSRTKCRLSANLSVTTDHYLKGQSVKCLP</sequence>
<name>A0A963Z438_9PROT</name>
<dbReference type="Proteomes" id="UP000721844">
    <property type="component" value="Unassembled WGS sequence"/>
</dbReference>
<evidence type="ECO:0000313" key="2">
    <source>
        <dbReference type="Proteomes" id="UP000721844"/>
    </source>
</evidence>
<dbReference type="Gene3D" id="2.60.40.2610">
    <property type="entry name" value="Outer membrane usher protein FimD, plug domain"/>
    <property type="match status" value="1"/>
</dbReference>
<protein>
    <submittedName>
        <fullName evidence="1">Fimbrial biogenesis outer membrane usher protein</fullName>
    </submittedName>
</protein>
<accession>A0A963Z438</accession>
<organism evidence="1 2">
    <name type="scientific">Acidisoma cellulosilyticum</name>
    <dbReference type="NCBI Taxonomy" id="2802395"/>
    <lineage>
        <taxon>Bacteria</taxon>
        <taxon>Pseudomonadati</taxon>
        <taxon>Pseudomonadota</taxon>
        <taxon>Alphaproteobacteria</taxon>
        <taxon>Acetobacterales</taxon>
        <taxon>Acidocellaceae</taxon>
        <taxon>Acidisoma</taxon>
    </lineage>
</organism>
<dbReference type="GO" id="GO:0015473">
    <property type="term" value="F:fimbrial usher porin activity"/>
    <property type="evidence" value="ECO:0007669"/>
    <property type="project" value="InterPro"/>
</dbReference>
<dbReference type="GO" id="GO:0009279">
    <property type="term" value="C:cell outer membrane"/>
    <property type="evidence" value="ECO:0007669"/>
    <property type="project" value="TreeGrafter"/>
</dbReference>
<dbReference type="Gene3D" id="2.60.40.3110">
    <property type="match status" value="1"/>
</dbReference>
<dbReference type="PANTHER" id="PTHR30451">
    <property type="entry name" value="OUTER MEMBRANE USHER PROTEIN"/>
    <property type="match status" value="1"/>
</dbReference>
<evidence type="ECO:0000313" key="1">
    <source>
        <dbReference type="EMBL" id="MCB8881562.1"/>
    </source>
</evidence>
<dbReference type="GO" id="GO:0009297">
    <property type="term" value="P:pilus assembly"/>
    <property type="evidence" value="ECO:0007669"/>
    <property type="project" value="InterPro"/>
</dbReference>
<dbReference type="EMBL" id="JAESVA010000005">
    <property type="protein sequence ID" value="MCB8881562.1"/>
    <property type="molecule type" value="Genomic_DNA"/>
</dbReference>
<dbReference type="Pfam" id="PF00577">
    <property type="entry name" value="Usher"/>
    <property type="match status" value="1"/>
</dbReference>